<name>A0A9X1NZ76_9HYPH</name>
<organism evidence="1 2">
    <name type="scientific">Jiella avicenniae</name>
    <dbReference type="NCBI Taxonomy" id="2907202"/>
    <lineage>
        <taxon>Bacteria</taxon>
        <taxon>Pseudomonadati</taxon>
        <taxon>Pseudomonadota</taxon>
        <taxon>Alphaproteobacteria</taxon>
        <taxon>Hyphomicrobiales</taxon>
        <taxon>Aurantimonadaceae</taxon>
        <taxon>Jiella</taxon>
    </lineage>
</organism>
<dbReference type="Proteomes" id="UP001139035">
    <property type="component" value="Unassembled WGS sequence"/>
</dbReference>
<sequence length="106" mass="11500">MAGIRTKGTEFEGFQVPTIGPIAHEAPAWWSSIFAAPPMLLRPNGKLVEIELPQGKVIEGLDGGALIGAFGRTLYAGPGHWIFRHRRSGDLTRVTPEDFAANYEAV</sequence>
<comment type="caution">
    <text evidence="1">The sequence shown here is derived from an EMBL/GenBank/DDBJ whole genome shotgun (WGS) entry which is preliminary data.</text>
</comment>
<evidence type="ECO:0000313" key="2">
    <source>
        <dbReference type="Proteomes" id="UP001139035"/>
    </source>
</evidence>
<keyword evidence="2" id="KW-1185">Reference proteome</keyword>
<dbReference type="AlphaFoldDB" id="A0A9X1NZ76"/>
<evidence type="ECO:0000313" key="1">
    <source>
        <dbReference type="EMBL" id="MCE7026403.1"/>
    </source>
</evidence>
<dbReference type="EMBL" id="JAJUWU010000001">
    <property type="protein sequence ID" value="MCE7026403.1"/>
    <property type="molecule type" value="Genomic_DNA"/>
</dbReference>
<dbReference type="RefSeq" id="WP_233717107.1">
    <property type="nucleotide sequence ID" value="NZ_JAJUWU010000001.1"/>
</dbReference>
<proteinExistence type="predicted"/>
<gene>
    <name evidence="1" type="ORF">LZD57_00235</name>
</gene>
<accession>A0A9X1NZ76</accession>
<protein>
    <submittedName>
        <fullName evidence="1">Uncharacterized protein</fullName>
    </submittedName>
</protein>
<reference evidence="1" key="1">
    <citation type="submission" date="2022-01" db="EMBL/GenBank/DDBJ databases">
        <title>Jiella avicenniae sp. nov., a novel endophytic bacterium isolated from bark of Avicennia marina.</title>
        <authorList>
            <person name="Tuo L."/>
        </authorList>
    </citation>
    <scope>NUCLEOTIDE SEQUENCE</scope>
    <source>
        <strain evidence="1">CBK1P-4</strain>
    </source>
</reference>